<keyword evidence="3" id="KW-0597">Phosphoprotein</keyword>
<dbReference type="SMART" id="SM00295">
    <property type="entry name" value="B41"/>
    <property type="match status" value="1"/>
</dbReference>
<feature type="region of interest" description="Disordered" evidence="5">
    <location>
        <begin position="1473"/>
        <end position="1500"/>
    </location>
</feature>
<dbReference type="CDD" id="cd01765">
    <property type="entry name" value="FERM_F0_F1"/>
    <property type="match status" value="1"/>
</dbReference>
<dbReference type="GO" id="GO:0005886">
    <property type="term" value="C:plasma membrane"/>
    <property type="evidence" value="ECO:0007669"/>
    <property type="project" value="TreeGrafter"/>
</dbReference>
<reference evidence="7" key="1">
    <citation type="submission" date="2015-03" db="EMBL/GenBank/DDBJ databases">
        <title>Wuchereria bancrofti Genome Sequencing Papua New Guinea Strain.</title>
        <authorList>
            <person name="Small S.T."/>
            <person name="Serre D."/>
            <person name="Zimmerman P.A."/>
        </authorList>
    </citation>
    <scope>NUCLEOTIDE SEQUENCE [LARGE SCALE GENOMIC DNA]</scope>
    <source>
        <strain evidence="7">pt0022</strain>
    </source>
</reference>
<accession>A0AAF5PFW2</accession>
<protein>
    <recommendedName>
        <fullName evidence="2">Moesin/ezrin/radixin homolog 1</fullName>
    </recommendedName>
</protein>
<dbReference type="FunFam" id="2.30.29.30:FF:000002">
    <property type="entry name" value="Band 4.1-like protein 5 isoform 1"/>
    <property type="match status" value="1"/>
</dbReference>
<dbReference type="SUPFAM" id="SSF54236">
    <property type="entry name" value="Ubiquitin-like"/>
    <property type="match status" value="1"/>
</dbReference>
<dbReference type="PANTHER" id="PTHR23280:SF21">
    <property type="entry name" value="PROTEIN 4.1 HOMOLOG"/>
    <property type="match status" value="1"/>
</dbReference>
<dbReference type="SUPFAM" id="SSF50729">
    <property type="entry name" value="PH domain-like"/>
    <property type="match status" value="1"/>
</dbReference>
<dbReference type="WBParaSite" id="mrna-Wban_00067">
    <property type="protein sequence ID" value="mrna-Wban_00067"/>
    <property type="gene ID" value="Wban_00067"/>
</dbReference>
<dbReference type="InterPro" id="IPR008379">
    <property type="entry name" value="Band_4.1_C"/>
</dbReference>
<evidence type="ECO:0000256" key="4">
    <source>
        <dbReference type="ARBA" id="ARBA00043944"/>
    </source>
</evidence>
<feature type="region of interest" description="Disordered" evidence="5">
    <location>
        <begin position="2162"/>
        <end position="2200"/>
    </location>
</feature>
<dbReference type="InterPro" id="IPR018979">
    <property type="entry name" value="FERM_N"/>
</dbReference>
<dbReference type="InterPro" id="IPR019749">
    <property type="entry name" value="Band_41_domain"/>
</dbReference>
<reference evidence="7" key="2">
    <citation type="journal article" date="2016" name="Mol. Ecol.">
        <title>Population genomics of the filarial nematode parasite Wuchereria bancrofti from mosquitoes.</title>
        <authorList>
            <person name="Small S.T."/>
            <person name="Reimer L.J."/>
            <person name="Tisch D.J."/>
            <person name="King C.L."/>
            <person name="Christensen B.M."/>
            <person name="Siba P.M."/>
            <person name="Kazura J.W."/>
            <person name="Serre D."/>
            <person name="Zimmerman P.A."/>
        </authorList>
    </citation>
    <scope>NUCLEOTIDE SEQUENCE</scope>
    <source>
        <strain evidence="7">pt0022</strain>
    </source>
</reference>
<dbReference type="InterPro" id="IPR000299">
    <property type="entry name" value="FERM_domain"/>
</dbReference>
<dbReference type="Pfam" id="PF09380">
    <property type="entry name" value="FERM_C"/>
    <property type="match status" value="1"/>
</dbReference>
<dbReference type="GO" id="GO:0005856">
    <property type="term" value="C:cytoskeleton"/>
    <property type="evidence" value="ECO:0007669"/>
    <property type="project" value="InterPro"/>
</dbReference>
<dbReference type="Gene3D" id="2.30.29.30">
    <property type="entry name" value="Pleckstrin-homology domain (PH domain)/Phosphotyrosine-binding domain (PTB)"/>
    <property type="match status" value="1"/>
</dbReference>
<dbReference type="GO" id="GO:0003779">
    <property type="term" value="F:actin binding"/>
    <property type="evidence" value="ECO:0007669"/>
    <property type="project" value="InterPro"/>
</dbReference>
<dbReference type="InterPro" id="IPR035963">
    <property type="entry name" value="FERM_2"/>
</dbReference>
<dbReference type="Pfam" id="PF00373">
    <property type="entry name" value="FERM_M"/>
    <property type="match status" value="1"/>
</dbReference>
<feature type="compositionally biased region" description="Polar residues" evidence="5">
    <location>
        <begin position="1475"/>
        <end position="1499"/>
    </location>
</feature>
<evidence type="ECO:0000256" key="1">
    <source>
        <dbReference type="ARBA" id="ARBA00004536"/>
    </source>
</evidence>
<evidence type="ECO:0000256" key="2">
    <source>
        <dbReference type="ARBA" id="ARBA00022025"/>
    </source>
</evidence>
<dbReference type="InterPro" id="IPR014352">
    <property type="entry name" value="FERM/acyl-CoA-bd_prot_sf"/>
</dbReference>
<feature type="region of interest" description="Disordered" evidence="5">
    <location>
        <begin position="1419"/>
        <end position="1451"/>
    </location>
</feature>
<dbReference type="Gene3D" id="1.20.80.10">
    <property type="match status" value="1"/>
</dbReference>
<evidence type="ECO:0000256" key="5">
    <source>
        <dbReference type="SAM" id="MobiDB-lite"/>
    </source>
</evidence>
<dbReference type="CDD" id="cd14473">
    <property type="entry name" value="FERM_B-lobe"/>
    <property type="match status" value="1"/>
</dbReference>
<feature type="compositionally biased region" description="Basic and acidic residues" evidence="5">
    <location>
        <begin position="1419"/>
        <end position="1437"/>
    </location>
</feature>
<dbReference type="InterPro" id="IPR014847">
    <property type="entry name" value="FA"/>
</dbReference>
<feature type="compositionally biased region" description="Low complexity" evidence="5">
    <location>
        <begin position="1294"/>
        <end position="1311"/>
    </location>
</feature>
<dbReference type="InterPro" id="IPR018980">
    <property type="entry name" value="FERM_PH-like_C"/>
</dbReference>
<evidence type="ECO:0000256" key="3">
    <source>
        <dbReference type="ARBA" id="ARBA00022553"/>
    </source>
</evidence>
<dbReference type="PRINTS" id="PR00661">
    <property type="entry name" value="ERMFAMILY"/>
</dbReference>
<feature type="compositionally biased region" description="Basic and acidic residues" evidence="5">
    <location>
        <begin position="1787"/>
        <end position="1806"/>
    </location>
</feature>
<organism evidence="7 8">
    <name type="scientific">Wuchereria bancrofti</name>
    <dbReference type="NCBI Taxonomy" id="6293"/>
    <lineage>
        <taxon>Eukaryota</taxon>
        <taxon>Metazoa</taxon>
        <taxon>Ecdysozoa</taxon>
        <taxon>Nematoda</taxon>
        <taxon>Chromadorea</taxon>
        <taxon>Rhabditida</taxon>
        <taxon>Spirurina</taxon>
        <taxon>Spiruromorpha</taxon>
        <taxon>Filarioidea</taxon>
        <taxon>Onchocercidae</taxon>
        <taxon>Wuchereria</taxon>
    </lineage>
</organism>
<dbReference type="InterPro" id="IPR019748">
    <property type="entry name" value="FERM_central"/>
</dbReference>
<evidence type="ECO:0000313" key="7">
    <source>
        <dbReference type="Proteomes" id="UP000093561"/>
    </source>
</evidence>
<dbReference type="Pfam" id="PF09379">
    <property type="entry name" value="FERM_N"/>
    <property type="match status" value="1"/>
</dbReference>
<dbReference type="InterPro" id="IPR019747">
    <property type="entry name" value="FERM_CS"/>
</dbReference>
<reference evidence="8" key="3">
    <citation type="submission" date="2024-02" db="UniProtKB">
        <authorList>
            <consortium name="WormBaseParasite"/>
        </authorList>
    </citation>
    <scope>IDENTIFICATION</scope>
    <source>
        <strain evidence="8">pt0022</strain>
    </source>
</reference>
<dbReference type="GO" id="GO:0005198">
    <property type="term" value="F:structural molecule activity"/>
    <property type="evidence" value="ECO:0007669"/>
    <property type="project" value="InterPro"/>
</dbReference>
<dbReference type="GO" id="GO:0005912">
    <property type="term" value="C:adherens junction"/>
    <property type="evidence" value="ECO:0007669"/>
    <property type="project" value="UniProtKB-SubCell"/>
</dbReference>
<feature type="region of interest" description="Disordered" evidence="5">
    <location>
        <begin position="1787"/>
        <end position="1810"/>
    </location>
</feature>
<feature type="domain" description="FERM" evidence="6">
    <location>
        <begin position="20"/>
        <end position="301"/>
    </location>
</feature>
<evidence type="ECO:0000313" key="8">
    <source>
        <dbReference type="WBParaSite" id="mrna-Wban_00067"/>
    </source>
</evidence>
<dbReference type="PANTHER" id="PTHR23280">
    <property type="entry name" value="4.1 G PROTEIN"/>
    <property type="match status" value="1"/>
</dbReference>
<name>A0AAF5PFW2_WUCBA</name>
<feature type="region of interest" description="Disordered" evidence="5">
    <location>
        <begin position="1288"/>
        <end position="1311"/>
    </location>
</feature>
<feature type="compositionally biased region" description="Basic and acidic residues" evidence="5">
    <location>
        <begin position="1185"/>
        <end position="1199"/>
    </location>
</feature>
<proteinExistence type="predicted"/>
<evidence type="ECO:0000259" key="6">
    <source>
        <dbReference type="PROSITE" id="PS50057"/>
    </source>
</evidence>
<dbReference type="SMART" id="SM01196">
    <property type="entry name" value="FERM_C"/>
    <property type="match status" value="1"/>
</dbReference>
<dbReference type="InterPro" id="IPR011993">
    <property type="entry name" value="PH-like_dom_sf"/>
</dbReference>
<dbReference type="InterPro" id="IPR000798">
    <property type="entry name" value="Ez/rad/moesin-like"/>
</dbReference>
<dbReference type="SMART" id="SM01195">
    <property type="entry name" value="FA"/>
    <property type="match status" value="1"/>
</dbReference>
<feature type="region of interest" description="Disordered" evidence="5">
    <location>
        <begin position="1578"/>
        <end position="1634"/>
    </location>
</feature>
<dbReference type="Proteomes" id="UP000093561">
    <property type="component" value="Unassembled WGS sequence"/>
</dbReference>
<dbReference type="PROSITE" id="PS00660">
    <property type="entry name" value="FERM_1"/>
    <property type="match status" value="1"/>
</dbReference>
<dbReference type="PROSITE" id="PS50057">
    <property type="entry name" value="FERM_3"/>
    <property type="match status" value="1"/>
</dbReference>
<dbReference type="SUPFAM" id="SSF47031">
    <property type="entry name" value="Second domain of FERM"/>
    <property type="match status" value="1"/>
</dbReference>
<sequence length="2451" mass="278971">MGKKISEGELCNIQQATRQQPATVQFPDSTSHIFYVSKKAEGGELFDKVCAFLDLTEKDYFGLCFVDDDDNEQWIYDDKRISKQLKGHPWDFNFKVKFYPPEPATLAEDKTRHLLSLQVRHDISTGKLPATLATHALLGSYVAQSVRGDYKPSLQYIDFLRSCHLAPIPNEILYEKVEELHKNHKGETSAEAELHYLENAKKLSMYGVQLFHAKDGKNTPVQIGISAHGINIYLDQIRVHRFLWQNIIKIGYRRNIFIIKVKPGELEKNESTIAFKLPDYEAAKRVWKCGVEHHTFFRLIQPEEKPHRGLFRWGSARFRYQGRTQFQSKMASQMFCNSQPIQRSQSVRVTQNDENVAVPASLSHTLPLIYPENGTGRKLDWNDSQIISPEKIYSTHIVEATQKKEKDAVLNGAEVGDTNNTSGKLFDSVYYPSAISTTDNTAITTGSTVTDRYFEQSLSPHISSHSTKITRDVIPSMHKISNDDIHRQTYNSYESSKSDIHAVRKENMGFLPADDKAVIYHPGHYEAEMIRSKQLHEPPVEPGDDFVLVHRPKLGSTGKIFHQNGTETNILVKEEDIEAYPIHRFADIYHSGFSRISSGNKENLKAFKSKKILETDDIVDKLKVSKEKYPTSGQFKGPILHTERSMELPAEPLRSHTHVYNQGYYDSIDSNRKDIDEKGNIRNWLRCYKKSEKSQAKLLKEKDAEIKGKKLVNGDHTICKSETENEQEKKAKEVLRIHVKQPSYERQTVRTSYYNVESPEKKQETEYLKRSKLVTAGVKGDKSFDNDIKEETYESMQPKQEYHLFISSSDTSHVRPGAYGVPSTSYDELLHIIRCEKELPLLPIHEHVMIRHLGISIDKDKKRQKFLIGKEHKKTTSSETSTDEEMQSNKAKKCKAILVISEADKNDLAITADDAEKRPIDKEIKRKYMMHEMKEKDQIKVDATSDSEQKSQKITVKKDMKLADSQNVKNGSTRQKMKAIFHRSEDQNKLRNLKKETAVLKKPKESNDIEQTIQPTYSILGICKSAKIPKRAELLKQSQHERILDNTPPPLKLSRISETSFQPFHLAVKAQNQMQNLSHNYRTFKRAKHKGDVEFIAKENINPESYKRECTPYQGPLETTNYVTGLQFAPIHEYSAVYHPGNTYVKSRKVTKRKNIAESQNQEKSSTLKTKKIAALNLDIKNSSKHHEEKSDNESKNDDQVTAYGAKIVCKTPLEERRKVKKYSFKYRRIPGDVEIVEKPFVKHETYNLVTVPYDTPVSCLECEKELSFTPLQQCVTLYHSGISHKKAKRLRDSSTTESISSTSFSSSSSSSTYVSEKTKELKKKAMLHVISKKHDTNDVAVESSKHKRIFPFWRKTIHSEKEGKSADDKKEKLDISSKFHAIQHPEQSNVSVDRTASQATSSPSQIITAVLKKDSVEKTDTSLHVKSGDKKLDTNLHHKKEPLGTSEYDEDNGKRGKFGLFHFWRSKDKESNSKKFNSSVADMNSSNEEPKNHTTNLDSFHDKTNIRLTIKSKKKPITSTTDVKTNELAPSINMKEESLNRTSPSDQSTANAGMKKTAFIHLKRDSELANDLPLDSNSNAGIVTPTGISSYTLSRTNEGSKPSSTEKSQLVDKENNIRSCESTDESNENSLKKHEKRDYVGYIAKVKLEEEMRNVDEDLQQSSNLRVKETNALDDGINKRSSFRVKGFHLRGPPGVSEPKIASHNGTKYKPEIITENVEASGVVMTEIHEENSTDSASKPIVRKEVAELKVKKKSTGSDVALKENKKDNGKNIKGNFFSSFWRGNKSDEHQKRQKMSERNVHETEVTPVEVTSTTELEYNIPRTKIMAGSIKSSSDISHVEQQARQEDSVPVYDFDITRVEQQARQEDSVPVYDFDITRVEQQARQEDSVPVYDFDITRVEQQTRQEDSVPVYDFDITRVEQQARQEDSVPVYDFDITRVEQQTRQEDFVPVYDFDITRVEQQTRQEDFVPVYDFDITRVEQQARQEDFVPVYDFSFVPSFPEDTKLATETTVGDVKKQIGLIQDSDDGIVTGEITSETGGQTESKLSQLPSYRSKNMEECGDMLASSEDQNDNLREEQSAVSMAKQPSMEKLNTEAGMEPETFEAEKLFHRSGISADEALDEPFKFTQTPPDIPVLVTHSADLRRPGAFVEQIERQVMQVITKTSPSSDIKKSKKEKKTSASPRESEGENSNAPEIEIVSHDSLSFNLSKKSDFTGELPPEEAKLDDRHVELKELKKEMYDRKDVDVAPTTHSTSVDVSLPYTCVEMWQETINEPETVVTTIDHQGNITKKTIKKQQMTTYQTYQTSSVSTRNGDFDISMIDTPKESFALSDNENMTSLQAPIVETIDNKLTCEPANDVDKISGNDYSDIPGELVSSHTVTQGSRTIETITYKTEKNGTVETHVEHRVTIHSCDDIDHDAELSQAILEATNMNPDMTVEKIEVKHESQC</sequence>
<dbReference type="PRINTS" id="PR00935">
    <property type="entry name" value="BAND41"/>
</dbReference>
<feature type="compositionally biased region" description="Polar residues" evidence="5">
    <location>
        <begin position="1578"/>
        <end position="1609"/>
    </location>
</feature>
<dbReference type="GO" id="GO:0031032">
    <property type="term" value="P:actomyosin structure organization"/>
    <property type="evidence" value="ECO:0007669"/>
    <property type="project" value="TreeGrafter"/>
</dbReference>
<dbReference type="Gene3D" id="3.10.20.90">
    <property type="entry name" value="Phosphatidylinositol 3-kinase Catalytic Subunit, Chain A, domain 1"/>
    <property type="match status" value="1"/>
</dbReference>
<dbReference type="Pfam" id="PF05902">
    <property type="entry name" value="4_1_CTD"/>
    <property type="match status" value="1"/>
</dbReference>
<dbReference type="PROSITE" id="PS00661">
    <property type="entry name" value="FERM_2"/>
    <property type="match status" value="1"/>
</dbReference>
<feature type="region of interest" description="Disordered" evidence="5">
    <location>
        <begin position="1179"/>
        <end position="1199"/>
    </location>
</feature>
<comment type="subcellular location">
    <subcellularLocation>
        <location evidence="1">Cell junction</location>
        <location evidence="1">Adherens junction</location>
    </subcellularLocation>
    <subcellularLocation>
        <location evidence="4">Cell projection</location>
        <location evidence="4">Rhabdomere</location>
    </subcellularLocation>
</comment>
<dbReference type="InterPro" id="IPR029071">
    <property type="entry name" value="Ubiquitin-like_domsf"/>
</dbReference>